<dbReference type="GO" id="GO:0003677">
    <property type="term" value="F:DNA binding"/>
    <property type="evidence" value="ECO:0007669"/>
    <property type="project" value="InterPro"/>
</dbReference>
<accession>A0A3N4EB55</accession>
<feature type="domain" description="Transposase IS200-like" evidence="1">
    <location>
        <begin position="1"/>
        <end position="24"/>
    </location>
</feature>
<gene>
    <name evidence="2" type="ORF">EGC77_14120</name>
</gene>
<evidence type="ECO:0000313" key="3">
    <source>
        <dbReference type="Proteomes" id="UP000278855"/>
    </source>
</evidence>
<dbReference type="Pfam" id="PF01797">
    <property type="entry name" value="Y1_Tnp"/>
    <property type="match status" value="1"/>
</dbReference>
<evidence type="ECO:0000259" key="1">
    <source>
        <dbReference type="Pfam" id="PF01797"/>
    </source>
</evidence>
<feature type="non-terminal residue" evidence="2">
    <location>
        <position position="1"/>
    </location>
</feature>
<reference evidence="3" key="1">
    <citation type="submission" date="2018-11" db="EMBL/GenBank/DDBJ databases">
        <title>Shewanella sp. R106.</title>
        <authorList>
            <person name="Hwang Y.J."/>
            <person name="Hwang C.Y."/>
        </authorList>
    </citation>
    <scope>NUCLEOTIDE SEQUENCE [LARGE SCALE GENOMIC DNA]</scope>
    <source>
        <strain evidence="3">R106</strain>
    </source>
</reference>
<sequence>SDGYFACSVGNASADTIRKYIQEQA</sequence>
<dbReference type="Proteomes" id="UP000278855">
    <property type="component" value="Unassembled WGS sequence"/>
</dbReference>
<dbReference type="GO" id="GO:0006313">
    <property type="term" value="P:DNA transposition"/>
    <property type="evidence" value="ECO:0007669"/>
    <property type="project" value="InterPro"/>
</dbReference>
<proteinExistence type="predicted"/>
<evidence type="ECO:0000313" key="2">
    <source>
        <dbReference type="EMBL" id="RPA31211.1"/>
    </source>
</evidence>
<name>A0A3N4EB55_9GAMM</name>
<dbReference type="InterPro" id="IPR036515">
    <property type="entry name" value="Transposase_17_sf"/>
</dbReference>
<dbReference type="EMBL" id="RKKB01000006">
    <property type="protein sequence ID" value="RPA31211.1"/>
    <property type="molecule type" value="Genomic_DNA"/>
</dbReference>
<dbReference type="RefSeq" id="WP_206191857.1">
    <property type="nucleotide sequence ID" value="NZ_RKKB01000006.1"/>
</dbReference>
<protein>
    <submittedName>
        <fullName evidence="2">IS200/IS605 family transposase</fullName>
    </submittedName>
</protein>
<organism evidence="2 3">
    <name type="scientific">Shewanella psychromarinicola</name>
    <dbReference type="NCBI Taxonomy" id="2487742"/>
    <lineage>
        <taxon>Bacteria</taxon>
        <taxon>Pseudomonadati</taxon>
        <taxon>Pseudomonadota</taxon>
        <taxon>Gammaproteobacteria</taxon>
        <taxon>Alteromonadales</taxon>
        <taxon>Shewanellaceae</taxon>
        <taxon>Shewanella</taxon>
    </lineage>
</organism>
<comment type="caution">
    <text evidence="2">The sequence shown here is derived from an EMBL/GenBank/DDBJ whole genome shotgun (WGS) entry which is preliminary data.</text>
</comment>
<dbReference type="InterPro" id="IPR002686">
    <property type="entry name" value="Transposase_17"/>
</dbReference>
<dbReference type="GO" id="GO:0004803">
    <property type="term" value="F:transposase activity"/>
    <property type="evidence" value="ECO:0007669"/>
    <property type="project" value="InterPro"/>
</dbReference>
<dbReference type="Gene3D" id="3.30.70.1290">
    <property type="entry name" value="Transposase IS200-like"/>
    <property type="match status" value="1"/>
</dbReference>
<dbReference type="SUPFAM" id="SSF143422">
    <property type="entry name" value="Transposase IS200-like"/>
    <property type="match status" value="1"/>
</dbReference>
<dbReference type="AlphaFoldDB" id="A0A3N4EB55"/>